<gene>
    <name evidence="1" type="ORF">CLV28_1659</name>
</gene>
<organism evidence="1 2">
    <name type="scientific">Sediminihabitans luteus</name>
    <dbReference type="NCBI Taxonomy" id="1138585"/>
    <lineage>
        <taxon>Bacteria</taxon>
        <taxon>Bacillati</taxon>
        <taxon>Actinomycetota</taxon>
        <taxon>Actinomycetes</taxon>
        <taxon>Micrococcales</taxon>
        <taxon>Cellulomonadaceae</taxon>
        <taxon>Sediminihabitans</taxon>
    </lineage>
</organism>
<dbReference type="OrthoDB" id="3254844at2"/>
<comment type="caution">
    <text evidence="1">The sequence shown here is derived from an EMBL/GenBank/DDBJ whole genome shotgun (WGS) entry which is preliminary data.</text>
</comment>
<keyword evidence="2" id="KW-1185">Reference proteome</keyword>
<dbReference type="Proteomes" id="UP000231693">
    <property type="component" value="Unassembled WGS sequence"/>
</dbReference>
<protein>
    <recommendedName>
        <fullName evidence="3">Transcriptional regulator with AbiEi antitoxin domain of type IV toxin-antitoxin system</fullName>
    </recommendedName>
</protein>
<reference evidence="1 2" key="1">
    <citation type="submission" date="2017-11" db="EMBL/GenBank/DDBJ databases">
        <title>Genomic Encyclopedia of Archaeal and Bacterial Type Strains, Phase II (KMG-II): From Individual Species to Whole Genera.</title>
        <authorList>
            <person name="Goeker M."/>
        </authorList>
    </citation>
    <scope>NUCLEOTIDE SEQUENCE [LARGE SCALE GENOMIC DNA]</scope>
    <source>
        <strain evidence="1 2">DSM 25478</strain>
    </source>
</reference>
<dbReference type="EMBL" id="PGFE01000002">
    <property type="protein sequence ID" value="PJJ74165.1"/>
    <property type="molecule type" value="Genomic_DNA"/>
</dbReference>
<proteinExistence type="predicted"/>
<accession>A0A2M9CQQ3</accession>
<dbReference type="RefSeq" id="WP_100422807.1">
    <property type="nucleotide sequence ID" value="NZ_BOOX01000006.1"/>
</dbReference>
<sequence length="221" mass="22826">MQTLRAYLSPVVDPDDALVRPEHVGGAAAFDDLVRRGAVQVVRPWVAVARGTAVTPRVRARSLASPSVGGLVVAGRTAAWVHAGGEPPALLGFLASDGVRAPAHDPGRVVRYARILRSEVVDLGGVQVTSPLRTVLDVASSPTVPAHACGTLVTPLPDDLAAAARCVVRVCAATGIDPRGARRALELRHRWRGRGVARQVLDLAVAATLVPSGAAAGPELA</sequence>
<evidence type="ECO:0008006" key="3">
    <source>
        <dbReference type="Google" id="ProtNLM"/>
    </source>
</evidence>
<dbReference type="AlphaFoldDB" id="A0A2M9CQQ3"/>
<name>A0A2M9CQQ3_9CELL</name>
<evidence type="ECO:0000313" key="1">
    <source>
        <dbReference type="EMBL" id="PJJ74165.1"/>
    </source>
</evidence>
<evidence type="ECO:0000313" key="2">
    <source>
        <dbReference type="Proteomes" id="UP000231693"/>
    </source>
</evidence>